<evidence type="ECO:0000256" key="9">
    <source>
        <dbReference type="ARBA" id="ARBA00023136"/>
    </source>
</evidence>
<dbReference type="SUPFAM" id="SSF52058">
    <property type="entry name" value="L domain-like"/>
    <property type="match status" value="1"/>
</dbReference>
<keyword evidence="11" id="KW-0325">Glycoprotein</keyword>
<evidence type="ECO:0000256" key="4">
    <source>
        <dbReference type="ARBA" id="ARBA00022614"/>
    </source>
</evidence>
<dbReference type="SUPFAM" id="SSF52047">
    <property type="entry name" value="RNI-like"/>
    <property type="match status" value="1"/>
</dbReference>
<evidence type="ECO:0000256" key="11">
    <source>
        <dbReference type="ARBA" id="ARBA00023180"/>
    </source>
</evidence>
<evidence type="ECO:0000256" key="2">
    <source>
        <dbReference type="ARBA" id="ARBA00009592"/>
    </source>
</evidence>
<evidence type="ECO:0000313" key="13">
    <source>
        <dbReference type="EMBL" id="RHN50280.1"/>
    </source>
</evidence>
<keyword evidence="10" id="KW-0675">Receptor</keyword>
<dbReference type="InterPro" id="IPR046956">
    <property type="entry name" value="RLP23-like"/>
</dbReference>
<dbReference type="Proteomes" id="UP000265566">
    <property type="component" value="Chromosome 6"/>
</dbReference>
<evidence type="ECO:0000256" key="6">
    <source>
        <dbReference type="ARBA" id="ARBA00022729"/>
    </source>
</evidence>
<dbReference type="FunFam" id="3.80.10.10:FF:000383">
    <property type="entry name" value="Leucine-rich repeat receptor protein kinase EMS1"/>
    <property type="match status" value="1"/>
</dbReference>
<keyword evidence="3" id="KW-1003">Cell membrane</keyword>
<accession>A0A396HAG2</accession>
<keyword evidence="13" id="KW-0418">Kinase</keyword>
<evidence type="ECO:0000256" key="3">
    <source>
        <dbReference type="ARBA" id="ARBA00022475"/>
    </source>
</evidence>
<reference evidence="14" key="1">
    <citation type="journal article" date="2018" name="Nat. Plants">
        <title>Whole-genome landscape of Medicago truncatula symbiotic genes.</title>
        <authorList>
            <person name="Pecrix Y."/>
            <person name="Staton S.E."/>
            <person name="Sallet E."/>
            <person name="Lelandais-Briere C."/>
            <person name="Moreau S."/>
            <person name="Carrere S."/>
            <person name="Blein T."/>
            <person name="Jardinaud M.F."/>
            <person name="Latrasse D."/>
            <person name="Zouine M."/>
            <person name="Zahm M."/>
            <person name="Kreplak J."/>
            <person name="Mayjonade B."/>
            <person name="Satge C."/>
            <person name="Perez M."/>
            <person name="Cauet S."/>
            <person name="Marande W."/>
            <person name="Chantry-Darmon C."/>
            <person name="Lopez-Roques C."/>
            <person name="Bouchez O."/>
            <person name="Berard A."/>
            <person name="Debelle F."/>
            <person name="Munos S."/>
            <person name="Bendahmane A."/>
            <person name="Berges H."/>
            <person name="Niebel A."/>
            <person name="Buitink J."/>
            <person name="Frugier F."/>
            <person name="Benhamed M."/>
            <person name="Crespi M."/>
            <person name="Gouzy J."/>
            <person name="Gamas P."/>
        </authorList>
    </citation>
    <scope>NUCLEOTIDE SEQUENCE [LARGE SCALE GENOMIC DNA]</scope>
    <source>
        <strain evidence="14">cv. Jemalong A17</strain>
    </source>
</reference>
<dbReference type="InterPro" id="IPR003591">
    <property type="entry name" value="Leu-rich_rpt_typical-subtyp"/>
</dbReference>
<dbReference type="InterPro" id="IPR032675">
    <property type="entry name" value="LRR_dom_sf"/>
</dbReference>
<gene>
    <name evidence="13" type="ORF">MtrunA17_Chr6g0455751</name>
</gene>
<dbReference type="GO" id="GO:0005886">
    <property type="term" value="C:plasma membrane"/>
    <property type="evidence" value="ECO:0007669"/>
    <property type="project" value="UniProtKB-SubCell"/>
</dbReference>
<comment type="caution">
    <text evidence="13">The sequence shown here is derived from an EMBL/GenBank/DDBJ whole genome shotgun (WGS) entry which is preliminary data.</text>
</comment>
<comment type="subcellular location">
    <subcellularLocation>
        <location evidence="1">Cell membrane</location>
        <topology evidence="1">Single-pass type I membrane protein</topology>
    </subcellularLocation>
</comment>
<protein>
    <submittedName>
        <fullName evidence="13">Putative non-specific serine/threonine protein kinase</fullName>
        <ecNumber evidence="13">2.7.11.1</ecNumber>
    </submittedName>
</protein>
<dbReference type="EC" id="2.7.11.1" evidence="13"/>
<keyword evidence="6" id="KW-0732">Signal</keyword>
<dbReference type="PANTHER" id="PTHR48063:SF98">
    <property type="entry name" value="LRR RECEPTOR-LIKE SERINE_THREONINE-PROTEIN KINASE FLS2"/>
    <property type="match status" value="1"/>
</dbReference>
<proteinExistence type="inferred from homology"/>
<keyword evidence="7" id="KW-0677">Repeat</keyword>
<dbReference type="GO" id="GO:0004674">
    <property type="term" value="F:protein serine/threonine kinase activity"/>
    <property type="evidence" value="ECO:0007669"/>
    <property type="project" value="UniProtKB-KW"/>
</dbReference>
<dbReference type="Gene3D" id="3.80.10.10">
    <property type="entry name" value="Ribonuclease Inhibitor"/>
    <property type="match status" value="2"/>
</dbReference>
<evidence type="ECO:0000256" key="1">
    <source>
        <dbReference type="ARBA" id="ARBA00004251"/>
    </source>
</evidence>
<evidence type="ECO:0000256" key="5">
    <source>
        <dbReference type="ARBA" id="ARBA00022692"/>
    </source>
</evidence>
<sequence>MIADDLQWLSRLSNLRYLDMSCVNLSLAVGWLSSISKIPSLSELHLSTCGLHQVTPKSIIHLNSSISLKLLGHGENSFNSSILQWIVNVCKVLTHLDLSFNSLQQNIPNDIGNMVFLQYLDLSFNELQGSIPKSFSSMCQLKKLDLSYNKLSGQLSHNIQQLCCAHNGLQELDLGDNPFESQPIPDISCFSSLDTLSLRNTNIVGILPKSFFHMPFLGTLDFSHNHLNGVDIIDETHLSNLSKLTVLDVTQNSLLFNLSSNWIPHFRLDTLHASSCTLGPKFPGWLKHNGELRNLEISNIGILDSFPKWFWNLSSSLTYLNVSYNKLNGPLPMSFPSMKLKYDHFFVWDFSFNNLNGSLPPFPELSSLNFLGGKLSDCWRKFEHLVVLDFGKNNLSGKVPNSFGALREIKSLYLNNNNFSGELPSLNLCHNLELFDVADNNLQGTLPMWIGHHLQQLIILRLRANKFQGNIPTSMCNLSFLQVLDLSTNNITGQIPQCFSHIIALSNLMFPRKRFDHSSYTFSIEGEMYEIGSFKDKAILAWKGSNREYGKNLGLMTIIDLSNNHLTGEIPKSITKLVALAGLNLSRNNLTGLIPNNIGHMETLESLDLSRNHLSGRMPPSFSYLTFLSYMNLSFNNLEGKIPLSTQLQSFDPSTYVGNSGLCGQPLINLCPSDVISPTKSHDKHATSEDEDKLITIGFYVSLVIGFFVGFWGVCGTLVIKTSWRHAYFKFFNNLNDWIHVTLSVFVNWLKNRLQVED</sequence>
<dbReference type="InterPro" id="IPR001611">
    <property type="entry name" value="Leu-rich_rpt"/>
</dbReference>
<dbReference type="FunFam" id="3.80.10.10:FF:000213">
    <property type="entry name" value="Tyrosine-sulfated glycopeptide receptor 1"/>
    <property type="match status" value="1"/>
</dbReference>
<keyword evidence="8 12" id="KW-1133">Transmembrane helix</keyword>
<keyword evidence="9 12" id="KW-0472">Membrane</keyword>
<dbReference type="SMART" id="SM00369">
    <property type="entry name" value="LRR_TYP"/>
    <property type="match status" value="7"/>
</dbReference>
<evidence type="ECO:0000256" key="10">
    <source>
        <dbReference type="ARBA" id="ARBA00023170"/>
    </source>
</evidence>
<evidence type="ECO:0000313" key="14">
    <source>
        <dbReference type="Proteomes" id="UP000265566"/>
    </source>
</evidence>
<evidence type="ECO:0000256" key="7">
    <source>
        <dbReference type="ARBA" id="ARBA00022737"/>
    </source>
</evidence>
<keyword evidence="4" id="KW-0433">Leucine-rich repeat</keyword>
<dbReference type="EMBL" id="PSQE01000006">
    <property type="protein sequence ID" value="RHN50280.1"/>
    <property type="molecule type" value="Genomic_DNA"/>
</dbReference>
<keyword evidence="13" id="KW-0808">Transferase</keyword>
<dbReference type="PANTHER" id="PTHR48063">
    <property type="entry name" value="LRR RECEPTOR-LIKE KINASE"/>
    <property type="match status" value="1"/>
</dbReference>
<keyword evidence="13" id="KW-0723">Serine/threonine-protein kinase</keyword>
<dbReference type="AlphaFoldDB" id="A0A396HAG2"/>
<dbReference type="Gramene" id="rna34552">
    <property type="protein sequence ID" value="RHN50280.1"/>
    <property type="gene ID" value="gene34552"/>
</dbReference>
<evidence type="ECO:0000256" key="12">
    <source>
        <dbReference type="SAM" id="Phobius"/>
    </source>
</evidence>
<dbReference type="Pfam" id="PF00560">
    <property type="entry name" value="LRR_1"/>
    <property type="match status" value="7"/>
</dbReference>
<organism evidence="13 14">
    <name type="scientific">Medicago truncatula</name>
    <name type="common">Barrel medic</name>
    <name type="synonym">Medicago tribuloides</name>
    <dbReference type="NCBI Taxonomy" id="3880"/>
    <lineage>
        <taxon>Eukaryota</taxon>
        <taxon>Viridiplantae</taxon>
        <taxon>Streptophyta</taxon>
        <taxon>Embryophyta</taxon>
        <taxon>Tracheophyta</taxon>
        <taxon>Spermatophyta</taxon>
        <taxon>Magnoliopsida</taxon>
        <taxon>eudicotyledons</taxon>
        <taxon>Gunneridae</taxon>
        <taxon>Pentapetalae</taxon>
        <taxon>rosids</taxon>
        <taxon>fabids</taxon>
        <taxon>Fabales</taxon>
        <taxon>Fabaceae</taxon>
        <taxon>Papilionoideae</taxon>
        <taxon>50 kb inversion clade</taxon>
        <taxon>NPAAA clade</taxon>
        <taxon>Hologalegina</taxon>
        <taxon>IRL clade</taxon>
        <taxon>Trifolieae</taxon>
        <taxon>Medicago</taxon>
    </lineage>
</organism>
<keyword evidence="5 12" id="KW-0812">Transmembrane</keyword>
<evidence type="ECO:0000256" key="8">
    <source>
        <dbReference type="ARBA" id="ARBA00022989"/>
    </source>
</evidence>
<dbReference type="PRINTS" id="PR00019">
    <property type="entry name" value="LEURICHRPT"/>
</dbReference>
<name>A0A396HAG2_MEDTR</name>
<dbReference type="Pfam" id="PF13855">
    <property type="entry name" value="LRR_8"/>
    <property type="match status" value="2"/>
</dbReference>
<feature type="transmembrane region" description="Helical" evidence="12">
    <location>
        <begin position="697"/>
        <end position="720"/>
    </location>
</feature>
<comment type="similarity">
    <text evidence="2">Belongs to the RLP family.</text>
</comment>